<dbReference type="InterPro" id="IPR014721">
    <property type="entry name" value="Ribsml_uS5_D2-typ_fold_subgr"/>
</dbReference>
<evidence type="ECO:0000313" key="6">
    <source>
        <dbReference type="Proteomes" id="UP000324585"/>
    </source>
</evidence>
<keyword evidence="2 5" id="KW-0689">Ribosomal protein</keyword>
<dbReference type="SUPFAM" id="SSF54211">
    <property type="entry name" value="Ribosomal protein S5 domain 2-like"/>
    <property type="match status" value="1"/>
</dbReference>
<comment type="similarity">
    <text evidence="1">Belongs to the universal ribosomal protein uS9 family.</text>
</comment>
<dbReference type="GO" id="GO:0003723">
    <property type="term" value="F:RNA binding"/>
    <property type="evidence" value="ECO:0007669"/>
    <property type="project" value="TreeGrafter"/>
</dbReference>
<evidence type="ECO:0000313" key="5">
    <source>
        <dbReference type="EMBL" id="KAA8499454.1"/>
    </source>
</evidence>
<name>A0A5J4Z8Z1_PORPP</name>
<keyword evidence="6" id="KW-1185">Reference proteome</keyword>
<dbReference type="InterPro" id="IPR000754">
    <property type="entry name" value="Ribosomal_uS9"/>
</dbReference>
<feature type="region of interest" description="Disordered" evidence="4">
    <location>
        <begin position="73"/>
        <end position="124"/>
    </location>
</feature>
<dbReference type="PANTHER" id="PTHR21569:SF1">
    <property type="entry name" value="SMALL RIBOSOMAL SUBUNIT PROTEIN US9M"/>
    <property type="match status" value="1"/>
</dbReference>
<dbReference type="GO" id="GO:0006412">
    <property type="term" value="P:translation"/>
    <property type="evidence" value="ECO:0007669"/>
    <property type="project" value="InterPro"/>
</dbReference>
<evidence type="ECO:0000256" key="3">
    <source>
        <dbReference type="ARBA" id="ARBA00023274"/>
    </source>
</evidence>
<proteinExistence type="inferred from homology"/>
<dbReference type="PANTHER" id="PTHR21569">
    <property type="entry name" value="RIBOSOMAL PROTEIN S9"/>
    <property type="match status" value="1"/>
</dbReference>
<dbReference type="GO" id="GO:0015935">
    <property type="term" value="C:small ribosomal subunit"/>
    <property type="evidence" value="ECO:0007669"/>
    <property type="project" value="TreeGrafter"/>
</dbReference>
<protein>
    <submittedName>
        <fullName evidence="5">30S ribosomal protein S9</fullName>
    </submittedName>
</protein>
<dbReference type="OrthoDB" id="4477at2759"/>
<dbReference type="AlphaFoldDB" id="A0A5J4Z8Z1"/>
<evidence type="ECO:0000256" key="2">
    <source>
        <dbReference type="ARBA" id="ARBA00022980"/>
    </source>
</evidence>
<dbReference type="InterPro" id="IPR020568">
    <property type="entry name" value="Ribosomal_Su5_D2-typ_SF"/>
</dbReference>
<dbReference type="Pfam" id="PF00380">
    <property type="entry name" value="Ribosomal_S9"/>
    <property type="match status" value="1"/>
</dbReference>
<gene>
    <name evidence="5" type="ORF">FVE85_7039</name>
</gene>
<comment type="caution">
    <text evidence="5">The sequence shown here is derived from an EMBL/GenBank/DDBJ whole genome shotgun (WGS) entry which is preliminary data.</text>
</comment>
<dbReference type="GO" id="GO:0003735">
    <property type="term" value="F:structural constituent of ribosome"/>
    <property type="evidence" value="ECO:0007669"/>
    <property type="project" value="InterPro"/>
</dbReference>
<dbReference type="Gene3D" id="3.30.230.10">
    <property type="match status" value="1"/>
</dbReference>
<dbReference type="Proteomes" id="UP000324585">
    <property type="component" value="Unassembled WGS sequence"/>
</dbReference>
<dbReference type="EMBL" id="VRMN01000001">
    <property type="protein sequence ID" value="KAA8499454.1"/>
    <property type="molecule type" value="Genomic_DNA"/>
</dbReference>
<sequence length="313" mass="34275">MMICVRLRALQNARCAIGRAWLSSGAIGETGTSGGGEEVTRAPALTKRLRRHEAHANSILDLRFRAPDLEMLGTEAGPGASTVPTASASGPSGSRGTGGPQGDSVPEQTTVAHEAVEKEESESKASLMVSKILETLRAADVLSSEHPITVYERAHLEVLEREQRHSKMPKPPKIVERKVQMLDDGTEVSRGVGKRKTAISSVELRPGTGKIIMNGIDWVEFMPRLDLRMRMLEPLMVHGVVCLVDLKCYARGGGLMGRAMATQLAIARAMQNWNPEWRADLRKAGLLTVDSRIVLPKIAGKLKNRKRRPWVKR</sequence>
<reference evidence="6" key="1">
    <citation type="journal article" date="2019" name="Nat. Commun.">
        <title>Expansion of phycobilisome linker gene families in mesophilic red algae.</title>
        <authorList>
            <person name="Lee J."/>
            <person name="Kim D."/>
            <person name="Bhattacharya D."/>
            <person name="Yoon H.S."/>
        </authorList>
    </citation>
    <scope>NUCLEOTIDE SEQUENCE [LARGE SCALE GENOMIC DNA]</scope>
    <source>
        <strain evidence="6">CCMP 1328</strain>
    </source>
</reference>
<evidence type="ECO:0000256" key="1">
    <source>
        <dbReference type="ARBA" id="ARBA00005251"/>
    </source>
</evidence>
<accession>A0A5J4Z8Z1</accession>
<evidence type="ECO:0000256" key="4">
    <source>
        <dbReference type="SAM" id="MobiDB-lite"/>
    </source>
</evidence>
<organism evidence="5 6">
    <name type="scientific">Porphyridium purpureum</name>
    <name type="common">Red alga</name>
    <name type="synonym">Porphyridium cruentum</name>
    <dbReference type="NCBI Taxonomy" id="35688"/>
    <lineage>
        <taxon>Eukaryota</taxon>
        <taxon>Rhodophyta</taxon>
        <taxon>Bangiophyceae</taxon>
        <taxon>Porphyridiales</taxon>
        <taxon>Porphyridiaceae</taxon>
        <taxon>Porphyridium</taxon>
    </lineage>
</organism>
<feature type="compositionally biased region" description="Basic and acidic residues" evidence="4">
    <location>
        <begin position="114"/>
        <end position="123"/>
    </location>
</feature>
<keyword evidence="3" id="KW-0687">Ribonucleoprotein</keyword>